<feature type="domain" description="Thioredoxin" evidence="2">
    <location>
        <begin position="1"/>
        <end position="197"/>
    </location>
</feature>
<dbReference type="Pfam" id="PF13462">
    <property type="entry name" value="Thioredoxin_4"/>
    <property type="match status" value="1"/>
</dbReference>
<evidence type="ECO:0000313" key="3">
    <source>
        <dbReference type="EMBL" id="MBH8576039.1"/>
    </source>
</evidence>
<evidence type="ECO:0000259" key="2">
    <source>
        <dbReference type="PROSITE" id="PS51352"/>
    </source>
</evidence>
<dbReference type="RefSeq" id="WP_214434789.1">
    <property type="nucleotide sequence ID" value="NZ_CAWPUQ010000144.1"/>
</dbReference>
<dbReference type="Gene3D" id="3.40.30.10">
    <property type="entry name" value="Glutaredoxin"/>
    <property type="match status" value="1"/>
</dbReference>
<evidence type="ECO:0000256" key="1">
    <source>
        <dbReference type="ARBA" id="ARBA00005791"/>
    </source>
</evidence>
<organism evidence="3 4">
    <name type="scientific">Dendronalium phyllosphericum CENA369</name>
    <dbReference type="NCBI Taxonomy" id="1725256"/>
    <lineage>
        <taxon>Bacteria</taxon>
        <taxon>Bacillati</taxon>
        <taxon>Cyanobacteriota</taxon>
        <taxon>Cyanophyceae</taxon>
        <taxon>Nostocales</taxon>
        <taxon>Nostocaceae</taxon>
        <taxon>Dendronalium</taxon>
        <taxon>Dendronalium phyllosphericum</taxon>
    </lineage>
</organism>
<comment type="caution">
    <text evidence="3">The sequence shown here is derived from an EMBL/GenBank/DDBJ whole genome shotgun (WGS) entry which is preliminary data.</text>
</comment>
<sequence length="201" mass="22344">MSNVIPDDTPGTTCGNCEAERNQLVVLPSEQDHRQGSLNARVVLVEYGDYQCPQCSELYTSIQAIQRQLEATLFGRDSLCFVFRHFPQPQIHPQAQKAAAATEAAATQGQFWQMHEMLLKHQQKLEDGYLAEYADNLGLDVTQFIRDIAQKVHIDRINQDIASGMDSGVVSTPALFINGVRYRDAFELEPLLEAIVGAAHG</sequence>
<accession>A0A8J7LK37</accession>
<dbReference type="AlphaFoldDB" id="A0A8J7LK37"/>
<dbReference type="EMBL" id="JAECZA010000218">
    <property type="protein sequence ID" value="MBH8576039.1"/>
    <property type="molecule type" value="Genomic_DNA"/>
</dbReference>
<dbReference type="PANTHER" id="PTHR13887:SF55">
    <property type="entry name" value="SLR0313 PROTEIN"/>
    <property type="match status" value="1"/>
</dbReference>
<dbReference type="SUPFAM" id="SSF52833">
    <property type="entry name" value="Thioredoxin-like"/>
    <property type="match status" value="1"/>
</dbReference>
<keyword evidence="4" id="KW-1185">Reference proteome</keyword>
<reference evidence="3 4" key="1">
    <citation type="journal article" date="2021" name="Int. J. Syst. Evol. Microbiol.">
        <title>Amazonocrinis nigriterrae gen. nov., sp. nov., Atlanticothrix silvestris gen. nov., sp. nov. and Dendronalium phyllosphericum gen. nov., sp. nov., nostocacean cyanobacteria from Brazilian environments.</title>
        <authorList>
            <person name="Alvarenga D.O."/>
            <person name="Andreote A.P.D."/>
            <person name="Branco L.H.Z."/>
            <person name="Delbaje E."/>
            <person name="Cruz R.B."/>
            <person name="Varani A.M."/>
            <person name="Fiore M.F."/>
        </authorList>
    </citation>
    <scope>NUCLEOTIDE SEQUENCE [LARGE SCALE GENOMIC DNA]</scope>
    <source>
        <strain evidence="3 4">CENA369</strain>
    </source>
</reference>
<dbReference type="InterPro" id="IPR036249">
    <property type="entry name" value="Thioredoxin-like_sf"/>
</dbReference>
<dbReference type="InterPro" id="IPR012336">
    <property type="entry name" value="Thioredoxin-like_fold"/>
</dbReference>
<dbReference type="PANTHER" id="PTHR13887">
    <property type="entry name" value="GLUTATHIONE S-TRANSFERASE KAPPA"/>
    <property type="match status" value="1"/>
</dbReference>
<dbReference type="Proteomes" id="UP000662314">
    <property type="component" value="Unassembled WGS sequence"/>
</dbReference>
<evidence type="ECO:0000313" key="4">
    <source>
        <dbReference type="Proteomes" id="UP000662314"/>
    </source>
</evidence>
<gene>
    <name evidence="3" type="ORF">I8752_24185</name>
</gene>
<proteinExistence type="inferred from homology"/>
<dbReference type="PROSITE" id="PS51352">
    <property type="entry name" value="THIOREDOXIN_2"/>
    <property type="match status" value="1"/>
</dbReference>
<name>A0A8J7LK37_9NOST</name>
<dbReference type="InterPro" id="IPR013766">
    <property type="entry name" value="Thioredoxin_domain"/>
</dbReference>
<protein>
    <submittedName>
        <fullName evidence="3">DsbA family protein</fullName>
    </submittedName>
</protein>
<comment type="similarity">
    <text evidence="1">Belongs to the thioredoxin family. DsbA subfamily.</text>
</comment>